<evidence type="ECO:0000256" key="1">
    <source>
        <dbReference type="SAM" id="MobiDB-lite"/>
    </source>
</evidence>
<sequence>MSSKKSQDKQAPPTLAPSIKSLSHLSLIFPVDAVMPSPELSRYNANDFLVLRQSPPRSRSWKLRTPGTSYSIKAFLLHESVTSQDLDWISRRGPVNQVRGLRDDRVVDSFGGDHVLRPDLTEKPSRTMLRSTWYDGESQTTGNDPYRSFNPFPS</sequence>
<proteinExistence type="predicted"/>
<dbReference type="Proteomes" id="UP001063166">
    <property type="component" value="Unassembled WGS sequence"/>
</dbReference>
<evidence type="ECO:0000313" key="2">
    <source>
        <dbReference type="EMBL" id="GLB41426.1"/>
    </source>
</evidence>
<keyword evidence="3" id="KW-1185">Reference proteome</keyword>
<feature type="region of interest" description="Disordered" evidence="1">
    <location>
        <begin position="133"/>
        <end position="154"/>
    </location>
</feature>
<dbReference type="EMBL" id="BRPK01000010">
    <property type="protein sequence ID" value="GLB41426.1"/>
    <property type="molecule type" value="Genomic_DNA"/>
</dbReference>
<accession>A0A9P3USQ0</accession>
<organism evidence="2 3">
    <name type="scientific">Lyophyllum shimeji</name>
    <name type="common">Hon-shimeji</name>
    <name type="synonym">Tricholoma shimeji</name>
    <dbReference type="NCBI Taxonomy" id="47721"/>
    <lineage>
        <taxon>Eukaryota</taxon>
        <taxon>Fungi</taxon>
        <taxon>Dikarya</taxon>
        <taxon>Basidiomycota</taxon>
        <taxon>Agaricomycotina</taxon>
        <taxon>Agaricomycetes</taxon>
        <taxon>Agaricomycetidae</taxon>
        <taxon>Agaricales</taxon>
        <taxon>Tricholomatineae</taxon>
        <taxon>Lyophyllaceae</taxon>
        <taxon>Lyophyllum</taxon>
    </lineage>
</organism>
<protein>
    <submittedName>
        <fullName evidence="2">Uncharacterized protein</fullName>
    </submittedName>
</protein>
<gene>
    <name evidence="2" type="ORF">LshimejAT787_1000260</name>
</gene>
<dbReference type="AlphaFoldDB" id="A0A9P3USQ0"/>
<comment type="caution">
    <text evidence="2">The sequence shown here is derived from an EMBL/GenBank/DDBJ whole genome shotgun (WGS) entry which is preliminary data.</text>
</comment>
<name>A0A9P3USQ0_LYOSH</name>
<reference evidence="2" key="1">
    <citation type="submission" date="2022-07" db="EMBL/GenBank/DDBJ databases">
        <title>The genome of Lyophyllum shimeji provides insight into the initial evolution of ectomycorrhizal fungal genome.</title>
        <authorList>
            <person name="Kobayashi Y."/>
            <person name="Shibata T."/>
            <person name="Hirakawa H."/>
            <person name="Shigenobu S."/>
            <person name="Nishiyama T."/>
            <person name="Yamada A."/>
            <person name="Hasebe M."/>
            <person name="Kawaguchi M."/>
        </authorList>
    </citation>
    <scope>NUCLEOTIDE SEQUENCE</scope>
    <source>
        <strain evidence="2">AT787</strain>
    </source>
</reference>
<evidence type="ECO:0000313" key="3">
    <source>
        <dbReference type="Proteomes" id="UP001063166"/>
    </source>
</evidence>